<dbReference type="InterPro" id="IPR002068">
    <property type="entry name" value="A-crystallin/Hsp20_dom"/>
</dbReference>
<dbReference type="CDD" id="cd06471">
    <property type="entry name" value="ACD_LpsHSP_like"/>
    <property type="match status" value="1"/>
</dbReference>
<dbReference type="EMBL" id="VUMN01000014">
    <property type="protein sequence ID" value="MSS58647.1"/>
    <property type="molecule type" value="Genomic_DNA"/>
</dbReference>
<organism evidence="4 5">
    <name type="scientific">Stecheria intestinalis</name>
    <dbReference type="NCBI Taxonomy" id="2606630"/>
    <lineage>
        <taxon>Bacteria</taxon>
        <taxon>Bacillati</taxon>
        <taxon>Bacillota</taxon>
        <taxon>Erysipelotrichia</taxon>
        <taxon>Erysipelotrichales</taxon>
        <taxon>Erysipelotrichaceae</taxon>
        <taxon>Stecheria</taxon>
    </lineage>
</organism>
<dbReference type="InterPro" id="IPR008978">
    <property type="entry name" value="HSP20-like_chaperone"/>
</dbReference>
<feature type="domain" description="SHSP" evidence="3">
    <location>
        <begin position="18"/>
        <end position="133"/>
    </location>
</feature>
<reference evidence="4 5" key="1">
    <citation type="submission" date="2019-08" db="EMBL/GenBank/DDBJ databases">
        <title>In-depth cultivation of the pig gut microbiome towards novel bacterial diversity and tailored functional studies.</title>
        <authorList>
            <person name="Wylensek D."/>
            <person name="Hitch T.C.A."/>
            <person name="Clavel T."/>
        </authorList>
    </citation>
    <scope>NUCLEOTIDE SEQUENCE [LARGE SCALE GENOMIC DNA]</scope>
    <source>
        <strain evidence="4 5">Oil+RF-744-GAM-WT-6</strain>
    </source>
</reference>
<dbReference type="Gene3D" id="2.60.40.790">
    <property type="match status" value="1"/>
</dbReference>
<dbReference type="PANTHER" id="PTHR11527">
    <property type="entry name" value="HEAT-SHOCK PROTEIN 20 FAMILY MEMBER"/>
    <property type="match status" value="1"/>
</dbReference>
<evidence type="ECO:0000256" key="2">
    <source>
        <dbReference type="RuleBase" id="RU003616"/>
    </source>
</evidence>
<name>A0A7X2NSB1_9FIRM</name>
<dbReference type="InterPro" id="IPR031107">
    <property type="entry name" value="Small_HSP"/>
</dbReference>
<gene>
    <name evidence="4" type="ORF">FYJ51_06980</name>
</gene>
<comment type="caution">
    <text evidence="4">The sequence shown here is derived from an EMBL/GenBank/DDBJ whole genome shotgun (WGS) entry which is preliminary data.</text>
</comment>
<protein>
    <submittedName>
        <fullName evidence="4">Hsp20/alpha crystallin family protein</fullName>
    </submittedName>
</protein>
<dbReference type="AlphaFoldDB" id="A0A7X2NSB1"/>
<comment type="similarity">
    <text evidence="1 2">Belongs to the small heat shock protein (HSP20) family.</text>
</comment>
<accession>A0A7X2NSB1</accession>
<evidence type="ECO:0000313" key="5">
    <source>
        <dbReference type="Proteomes" id="UP000461880"/>
    </source>
</evidence>
<evidence type="ECO:0000313" key="4">
    <source>
        <dbReference type="EMBL" id="MSS58647.1"/>
    </source>
</evidence>
<evidence type="ECO:0000256" key="1">
    <source>
        <dbReference type="PROSITE-ProRule" id="PRU00285"/>
    </source>
</evidence>
<dbReference type="RefSeq" id="WP_105302457.1">
    <property type="nucleotide sequence ID" value="NZ_JAQXPC010000104.1"/>
</dbReference>
<evidence type="ECO:0000259" key="3">
    <source>
        <dbReference type="PROSITE" id="PS01031"/>
    </source>
</evidence>
<dbReference type="Pfam" id="PF00011">
    <property type="entry name" value="HSP20"/>
    <property type="match status" value="1"/>
</dbReference>
<proteinExistence type="inferred from homology"/>
<sequence length="133" mass="15343">MRYLPRKNVFDDFFDDSFYGNGNLMKTDIREKDGIYSLDVELPGYKKEDIKISLYNGNLTINAEHNETKEEKDAKGNILRQERYAGSQSRTFYVGDGVRESDIHASYNNGVLTVTVPSAEKKEEEEKKYISIQ</sequence>
<keyword evidence="5" id="KW-1185">Reference proteome</keyword>
<dbReference type="SUPFAM" id="SSF49764">
    <property type="entry name" value="HSP20-like chaperones"/>
    <property type="match status" value="1"/>
</dbReference>
<dbReference type="PROSITE" id="PS01031">
    <property type="entry name" value="SHSP"/>
    <property type="match status" value="1"/>
</dbReference>
<dbReference type="Proteomes" id="UP000461880">
    <property type="component" value="Unassembled WGS sequence"/>
</dbReference>